<gene>
    <name evidence="1" type="ORF">E0H26_22360</name>
</gene>
<keyword evidence="2" id="KW-1185">Reference proteome</keyword>
<dbReference type="RefSeq" id="WP_131306873.1">
    <property type="nucleotide sequence ID" value="NZ_SJJR01000018.1"/>
</dbReference>
<evidence type="ECO:0000313" key="2">
    <source>
        <dbReference type="Proteomes" id="UP000292274"/>
    </source>
</evidence>
<dbReference type="OrthoDB" id="5116314at2"/>
<name>A0A4R0GDS3_9ACTN</name>
<sequence>MTAAPNLLDASLNSTYAAHVTARLLDFFADTTPWPRRLWDISSALALREAWEAGDWQREQVLGASAVGWYLHTLERQIGPDRGLGDSLLRKELTQLLRSGLAPDSQQRRRLKQIIPLATDGYLTRWMEAVETAAPPSPERLARAVATHLLDSGWSSGQLHRWVHDTAQLSDATLRHLLEYARDLAACGDSEFEVLVPFLAVPNQQALAERLPEWRPAPAAAEWFEEQGVTRRPRHNGAFVYRIMAKDAVAAARAAGALVLRLQARNSFARAGRGRLQPVGQVWVGDYPEALPVQPPARGADVLSLQREGTMYSVTDSDRLDDALELAAPLNEGPPAPALSGAWAAIESLLYHPGDKDDPDGGRVVAADRLAALVACSWPRAELTALSYRHRPTQPDELSRALEAASTNIERCREVARAVASGASLTLSQPSDVAACERMSKVLAGPRRELADVRAVYCSVLRRLYRHRNIVNHGGTTAAVALDATLRTAAPLVGAGLDRLVHAALTLRIEPLDLAARAENSLALVGDPLGPPVTGLLN</sequence>
<proteinExistence type="predicted"/>
<dbReference type="AlphaFoldDB" id="A0A4R0GDS3"/>
<dbReference type="EMBL" id="SJJR01000018">
    <property type="protein sequence ID" value="TCB93508.1"/>
    <property type="molecule type" value="Genomic_DNA"/>
</dbReference>
<evidence type="ECO:0000313" key="1">
    <source>
        <dbReference type="EMBL" id="TCB93508.1"/>
    </source>
</evidence>
<protein>
    <submittedName>
        <fullName evidence="1">Integrase</fullName>
    </submittedName>
</protein>
<reference evidence="1 2" key="1">
    <citation type="submission" date="2019-02" db="EMBL/GenBank/DDBJ databases">
        <title>Jishengella sp. nov., isolated from a root of Zingiber montanum.</title>
        <authorList>
            <person name="Kuncharoen N."/>
            <person name="Kudo T."/>
            <person name="Masahiro Y."/>
            <person name="Ohkuma M."/>
            <person name="Tanasupawat S."/>
        </authorList>
    </citation>
    <scope>NUCLEOTIDE SEQUENCE [LARGE SCALE GENOMIC DNA]</scope>
    <source>
        <strain evidence="1 2">PLAI 1-1</strain>
    </source>
</reference>
<dbReference type="Proteomes" id="UP000292274">
    <property type="component" value="Unassembled WGS sequence"/>
</dbReference>
<accession>A0A4R0GDS3</accession>
<organism evidence="1 2">
    <name type="scientific">Micromonospora zingiberis</name>
    <dbReference type="NCBI Taxonomy" id="2053011"/>
    <lineage>
        <taxon>Bacteria</taxon>
        <taxon>Bacillati</taxon>
        <taxon>Actinomycetota</taxon>
        <taxon>Actinomycetes</taxon>
        <taxon>Micromonosporales</taxon>
        <taxon>Micromonosporaceae</taxon>
        <taxon>Micromonospora</taxon>
    </lineage>
</organism>
<comment type="caution">
    <text evidence="1">The sequence shown here is derived from an EMBL/GenBank/DDBJ whole genome shotgun (WGS) entry which is preliminary data.</text>
</comment>